<evidence type="ECO:0000256" key="3">
    <source>
        <dbReference type="ARBA" id="ARBA00022676"/>
    </source>
</evidence>
<dbReference type="RefSeq" id="WP_028093513.1">
    <property type="nucleotide sequence ID" value="NZ_BNAP01000008.1"/>
</dbReference>
<dbReference type="GO" id="GO:0016757">
    <property type="term" value="F:glycosyltransferase activity"/>
    <property type="evidence" value="ECO:0007669"/>
    <property type="project" value="UniProtKB-KW"/>
</dbReference>
<dbReference type="EMBL" id="BNAP01000008">
    <property type="protein sequence ID" value="GHG91797.1"/>
    <property type="molecule type" value="Genomic_DNA"/>
</dbReference>
<evidence type="ECO:0000313" key="8">
    <source>
        <dbReference type="Proteomes" id="UP000611500"/>
    </source>
</evidence>
<keyword evidence="3" id="KW-0328">Glycosyltransferase</keyword>
<keyword evidence="8" id="KW-1185">Reference proteome</keyword>
<dbReference type="GO" id="GO:0005886">
    <property type="term" value="C:plasma membrane"/>
    <property type="evidence" value="ECO:0007669"/>
    <property type="project" value="UniProtKB-SubCell"/>
</dbReference>
<organism evidence="7 8">
    <name type="scientific">Pseudodonghicola xiamenensis</name>
    <dbReference type="NCBI Taxonomy" id="337702"/>
    <lineage>
        <taxon>Bacteria</taxon>
        <taxon>Pseudomonadati</taxon>
        <taxon>Pseudomonadota</taxon>
        <taxon>Alphaproteobacteria</taxon>
        <taxon>Rhodobacterales</taxon>
        <taxon>Paracoccaceae</taxon>
        <taxon>Pseudodonghicola</taxon>
    </lineage>
</organism>
<accession>A0A8J3H684</accession>
<reference evidence="7" key="2">
    <citation type="submission" date="2020-09" db="EMBL/GenBank/DDBJ databases">
        <authorList>
            <person name="Sun Q."/>
            <person name="Zhou Y."/>
        </authorList>
    </citation>
    <scope>NUCLEOTIDE SEQUENCE</scope>
    <source>
        <strain evidence="7">CGMCC 1.7081</strain>
    </source>
</reference>
<evidence type="ECO:0000256" key="4">
    <source>
        <dbReference type="ARBA" id="ARBA00022679"/>
    </source>
</evidence>
<proteinExistence type="predicted"/>
<evidence type="ECO:0000256" key="1">
    <source>
        <dbReference type="ARBA" id="ARBA00004236"/>
    </source>
</evidence>
<dbReference type="InterPro" id="IPR001173">
    <property type="entry name" value="Glyco_trans_2-like"/>
</dbReference>
<dbReference type="AlphaFoldDB" id="A0A8J3H684"/>
<dbReference type="CDD" id="cd02522">
    <property type="entry name" value="GT_2_like_a"/>
    <property type="match status" value="1"/>
</dbReference>
<evidence type="ECO:0000259" key="6">
    <source>
        <dbReference type="Pfam" id="PF00535"/>
    </source>
</evidence>
<dbReference type="Gene3D" id="3.90.550.10">
    <property type="entry name" value="Spore Coat Polysaccharide Biosynthesis Protein SpsA, Chain A"/>
    <property type="match status" value="1"/>
</dbReference>
<keyword evidence="5" id="KW-0472">Membrane</keyword>
<dbReference type="InterPro" id="IPR029044">
    <property type="entry name" value="Nucleotide-diphossugar_trans"/>
</dbReference>
<comment type="caution">
    <text evidence="7">The sequence shown here is derived from an EMBL/GenBank/DDBJ whole genome shotgun (WGS) entry which is preliminary data.</text>
</comment>
<dbReference type="Proteomes" id="UP000611500">
    <property type="component" value="Unassembled WGS sequence"/>
</dbReference>
<dbReference type="PANTHER" id="PTHR43646:SF2">
    <property type="entry name" value="GLYCOSYLTRANSFERASE 2-LIKE DOMAIN-CONTAINING PROTEIN"/>
    <property type="match status" value="1"/>
</dbReference>
<dbReference type="InterPro" id="IPR026461">
    <property type="entry name" value="Trfase_2_rSAM/seldom_assoc"/>
</dbReference>
<dbReference type="NCBIfam" id="TIGR04283">
    <property type="entry name" value="glyco_like_mftF"/>
    <property type="match status" value="1"/>
</dbReference>
<sequence>MTAPISLVIPTFNAEAELPQCLAVLAEGLTLGLIRELVITDGGSGDATCEIADAVGAEVVEGPASRGGQLRRGVAATRGEWVMILHADTVLEPGWTSAVAAHVARADAPPAYFRLGFRDGGWRGRLVAGWANLRARLFALPYGDQGLLIRRREYEAAGGYPDQPLMEDVALVRNLDRRAIALPVTAQTSAARYAAGGWLRRGAGNLWILMRYFTGADPELLAARYHR</sequence>
<dbReference type="PANTHER" id="PTHR43646">
    <property type="entry name" value="GLYCOSYLTRANSFERASE"/>
    <property type="match status" value="1"/>
</dbReference>
<name>A0A8J3H684_9RHOB</name>
<comment type="subcellular location">
    <subcellularLocation>
        <location evidence="1">Cell membrane</location>
    </subcellularLocation>
</comment>
<gene>
    <name evidence="7" type="ORF">GCM10010961_23420</name>
</gene>
<protein>
    <submittedName>
        <fullName evidence="7">Glycosyl transferase family 2</fullName>
    </submittedName>
</protein>
<dbReference type="Pfam" id="PF00535">
    <property type="entry name" value="Glycos_transf_2"/>
    <property type="match status" value="1"/>
</dbReference>
<keyword evidence="2" id="KW-1003">Cell membrane</keyword>
<keyword evidence="4 7" id="KW-0808">Transferase</keyword>
<dbReference type="SUPFAM" id="SSF53448">
    <property type="entry name" value="Nucleotide-diphospho-sugar transferases"/>
    <property type="match status" value="1"/>
</dbReference>
<feature type="domain" description="Glycosyltransferase 2-like" evidence="6">
    <location>
        <begin position="6"/>
        <end position="108"/>
    </location>
</feature>
<evidence type="ECO:0000256" key="2">
    <source>
        <dbReference type="ARBA" id="ARBA00022475"/>
    </source>
</evidence>
<reference evidence="7" key="1">
    <citation type="journal article" date="2014" name="Int. J. Syst. Evol. Microbiol.">
        <title>Complete genome sequence of Corynebacterium casei LMG S-19264T (=DSM 44701T), isolated from a smear-ripened cheese.</title>
        <authorList>
            <consortium name="US DOE Joint Genome Institute (JGI-PGF)"/>
            <person name="Walter F."/>
            <person name="Albersmeier A."/>
            <person name="Kalinowski J."/>
            <person name="Ruckert C."/>
        </authorList>
    </citation>
    <scope>NUCLEOTIDE SEQUENCE</scope>
    <source>
        <strain evidence="7">CGMCC 1.7081</strain>
    </source>
</reference>
<evidence type="ECO:0000313" key="7">
    <source>
        <dbReference type="EMBL" id="GHG91797.1"/>
    </source>
</evidence>
<evidence type="ECO:0000256" key="5">
    <source>
        <dbReference type="ARBA" id="ARBA00023136"/>
    </source>
</evidence>